<sequence length="322" mass="35352">MPLQEDGYTFVLSDEVTRTPVRYKNRYGIEIAADLYAKKGLDESVEHQAVVIGPPHGGVKEQGPGVYAQEMARRGFVALGFDPSYNGESSGEPRHITSPELFAEDFSAGVDFLGTLPYVDREKIGAIGICGSGGFALSAAQVDTRIKAVATAAMYDISRVNRYGWLDSATDDERHKTLLDIAAQRWADVDAGEPALSPTFPAEIHAGLDPITSEFFEYYVADRGRHPRSIGGFTVTSGMAHINFGELRHLADIAPRPILIVTGEHAHSRYFSDTVYEQATGPKDLVVVPGARHIDLYDRTDLIPFDQLETFFSSSLNWVPQK</sequence>
<dbReference type="EMBL" id="JAKGSG010000034">
    <property type="protein sequence ID" value="MCF4121708.1"/>
    <property type="molecule type" value="Genomic_DNA"/>
</dbReference>
<dbReference type="Gene3D" id="1.10.10.800">
    <property type="match status" value="1"/>
</dbReference>
<dbReference type="Pfam" id="PF01738">
    <property type="entry name" value="DLH"/>
    <property type="match status" value="1"/>
</dbReference>
<dbReference type="Gene3D" id="3.40.50.1820">
    <property type="entry name" value="alpha/beta hydrolase"/>
    <property type="match status" value="1"/>
</dbReference>
<dbReference type="AlphaFoldDB" id="A0AA41U752"/>
<keyword evidence="3" id="KW-1185">Reference proteome</keyword>
<proteinExistence type="predicted"/>
<feature type="domain" description="Dienelactone hydrolase" evidence="1">
    <location>
        <begin position="44"/>
        <end position="151"/>
    </location>
</feature>
<dbReference type="InterPro" id="IPR029058">
    <property type="entry name" value="AB_hydrolase_fold"/>
</dbReference>
<reference evidence="2" key="1">
    <citation type="submission" date="2022-01" db="EMBL/GenBank/DDBJ databases">
        <title>Antribacter sp. nov., isolated from Guizhou of China.</title>
        <authorList>
            <person name="Chengliang C."/>
            <person name="Ya Z."/>
        </authorList>
    </citation>
    <scope>NUCLEOTIDE SEQUENCE</scope>
    <source>
        <strain evidence="2">KLBMP 9083</strain>
    </source>
</reference>
<dbReference type="Proteomes" id="UP001165405">
    <property type="component" value="Unassembled WGS sequence"/>
</dbReference>
<dbReference type="InterPro" id="IPR002925">
    <property type="entry name" value="Dienelactn_hydro"/>
</dbReference>
<gene>
    <name evidence="2" type="ORF">L1785_12015</name>
</gene>
<protein>
    <submittedName>
        <fullName evidence="2">Alpha/beta hydrolase</fullName>
    </submittedName>
</protein>
<evidence type="ECO:0000259" key="1">
    <source>
        <dbReference type="Pfam" id="PF01738"/>
    </source>
</evidence>
<keyword evidence="2" id="KW-0378">Hydrolase</keyword>
<dbReference type="RefSeq" id="WP_236089505.1">
    <property type="nucleotide sequence ID" value="NZ_JAKGSG010000034.1"/>
</dbReference>
<dbReference type="SUPFAM" id="SSF53474">
    <property type="entry name" value="alpha/beta-Hydrolases"/>
    <property type="match status" value="1"/>
</dbReference>
<name>A0AA41U752_9MICO</name>
<dbReference type="GO" id="GO:0016787">
    <property type="term" value="F:hydrolase activity"/>
    <property type="evidence" value="ECO:0007669"/>
    <property type="project" value="UniProtKB-KW"/>
</dbReference>
<dbReference type="PANTHER" id="PTHR47751:SF1">
    <property type="entry name" value="SUPERFAMILY HYDROLASE, PUTATIVE (AFU_ORTHOLOGUE AFUA_2G16580)-RELATED"/>
    <property type="match status" value="1"/>
</dbReference>
<evidence type="ECO:0000313" key="3">
    <source>
        <dbReference type="Proteomes" id="UP001165405"/>
    </source>
</evidence>
<evidence type="ECO:0000313" key="2">
    <source>
        <dbReference type="EMBL" id="MCF4121708.1"/>
    </source>
</evidence>
<dbReference type="InterPro" id="IPR051411">
    <property type="entry name" value="Polyketide_trans_af380"/>
</dbReference>
<comment type="caution">
    <text evidence="2">The sequence shown here is derived from an EMBL/GenBank/DDBJ whole genome shotgun (WGS) entry which is preliminary data.</text>
</comment>
<organism evidence="2 3">
    <name type="scientific">Antribacter soli</name>
    <dbReference type="NCBI Taxonomy" id="2910976"/>
    <lineage>
        <taxon>Bacteria</taxon>
        <taxon>Bacillati</taxon>
        <taxon>Actinomycetota</taxon>
        <taxon>Actinomycetes</taxon>
        <taxon>Micrococcales</taxon>
        <taxon>Promicromonosporaceae</taxon>
        <taxon>Antribacter</taxon>
    </lineage>
</organism>
<accession>A0AA41U752</accession>
<dbReference type="PANTHER" id="PTHR47751">
    <property type="entry name" value="SUPERFAMILY HYDROLASE, PUTATIVE (AFU_ORTHOLOGUE AFUA_2G16580)-RELATED"/>
    <property type="match status" value="1"/>
</dbReference>